<reference evidence="1 2" key="1">
    <citation type="submission" date="2019-04" db="EMBL/GenBank/DDBJ databases">
        <title>Streptomyces sp. nov. Bv016 isolated from bark of Buahinia variegata.</title>
        <authorList>
            <person name="Kanchanasin P."/>
            <person name="Tanasupawat S."/>
            <person name="Yuki M."/>
            <person name="Kudo T."/>
        </authorList>
    </citation>
    <scope>NUCLEOTIDE SEQUENCE [LARGE SCALE GENOMIC DNA]</scope>
    <source>
        <strain evidence="1 2">JCM 4765</strain>
    </source>
</reference>
<dbReference type="AlphaFoldDB" id="A0A4Z1DAB0"/>
<evidence type="ECO:0000313" key="1">
    <source>
        <dbReference type="EMBL" id="TGN78766.1"/>
    </source>
</evidence>
<comment type="caution">
    <text evidence="1">The sequence shown here is derived from an EMBL/GenBank/DDBJ whole genome shotgun (WGS) entry which is preliminary data.</text>
</comment>
<gene>
    <name evidence="1" type="ORF">E5082_24745</name>
</gene>
<proteinExistence type="predicted"/>
<accession>A0A4Z1DAB0</accession>
<dbReference type="Proteomes" id="UP000298513">
    <property type="component" value="Unassembled WGS sequence"/>
</dbReference>
<dbReference type="EMBL" id="SRRU01000009">
    <property type="protein sequence ID" value="TGN78766.1"/>
    <property type="molecule type" value="Genomic_DNA"/>
</dbReference>
<name>A0A4Z1DAB0_STRGP</name>
<organism evidence="1 2">
    <name type="scientific">Streptomyces griseoluteus</name>
    <dbReference type="NCBI Taxonomy" id="29306"/>
    <lineage>
        <taxon>Bacteria</taxon>
        <taxon>Bacillati</taxon>
        <taxon>Actinomycetota</taxon>
        <taxon>Actinomycetes</taxon>
        <taxon>Kitasatosporales</taxon>
        <taxon>Streptomycetaceae</taxon>
        <taxon>Streptomyces</taxon>
    </lineage>
</organism>
<evidence type="ECO:0000313" key="2">
    <source>
        <dbReference type="Proteomes" id="UP000298513"/>
    </source>
</evidence>
<dbReference type="GeneID" id="91529920"/>
<keyword evidence="2" id="KW-1185">Reference proteome</keyword>
<dbReference type="RefSeq" id="WP_135793456.1">
    <property type="nucleotide sequence ID" value="NZ_BNBQ01000002.1"/>
</dbReference>
<protein>
    <submittedName>
        <fullName evidence="1">Uncharacterized protein</fullName>
    </submittedName>
</protein>
<sequence length="186" mass="20205">MRMHLIRKQRHWVRSEFLLEDEETFAVVTPDDLLGALDSTAVTDSFALYNIATSHSPRSAVIRAAALRGEIRLIASSAALAVSSAMRDCWDYECVEQHTKLPARELRSFHEQGGFELSPSSVTETIAAGQSYAKCTDHRLVGAEVLASCSSILLAESLGAPLLSTGRGAYCYGPKSSADDHILHVV</sequence>